<evidence type="ECO:0000256" key="2">
    <source>
        <dbReference type="SAM" id="Phobius"/>
    </source>
</evidence>
<accession>A0A3R8LFG9</accession>
<proteinExistence type="predicted"/>
<dbReference type="Proteomes" id="UP000274920">
    <property type="component" value="Unassembled WGS sequence"/>
</dbReference>
<dbReference type="PANTHER" id="PTHR10068">
    <property type="entry name" value="BONE MARROW PROTEOGLYCAN"/>
    <property type="match status" value="1"/>
</dbReference>
<name>A0A3R8LFG9_9FIRM</name>
<organism evidence="3 4">
    <name type="scientific">Schaedlerella arabinosiphila</name>
    <dbReference type="NCBI Taxonomy" id="2044587"/>
    <lineage>
        <taxon>Bacteria</taxon>
        <taxon>Bacillati</taxon>
        <taxon>Bacillota</taxon>
        <taxon>Clostridia</taxon>
        <taxon>Lachnospirales</taxon>
        <taxon>Lachnospiraceae</taxon>
        <taxon>Schaedlerella</taxon>
    </lineage>
</organism>
<evidence type="ECO:0000256" key="1">
    <source>
        <dbReference type="SAM" id="MobiDB-lite"/>
    </source>
</evidence>
<comment type="caution">
    <text evidence="3">The sequence shown here is derived from an EMBL/GenBank/DDBJ whole genome shotgun (WGS) entry which is preliminary data.</text>
</comment>
<keyword evidence="2" id="KW-1133">Transmembrane helix</keyword>
<dbReference type="Gene3D" id="3.80.10.10">
    <property type="entry name" value="Ribonuclease Inhibitor"/>
    <property type="match status" value="1"/>
</dbReference>
<protein>
    <recommendedName>
        <fullName evidence="5">Leucine-rich repeat domain-containing protein</fullName>
    </recommendedName>
</protein>
<keyword evidence="4" id="KW-1185">Reference proteome</keyword>
<evidence type="ECO:0000313" key="4">
    <source>
        <dbReference type="Proteomes" id="UP000274920"/>
    </source>
</evidence>
<dbReference type="PANTHER" id="PTHR10068:SF14">
    <property type="entry name" value="CELL WALL ADHESIN EAP1"/>
    <property type="match status" value="1"/>
</dbReference>
<dbReference type="RefSeq" id="WP_125127702.1">
    <property type="nucleotide sequence ID" value="NZ_RHJS01000002.1"/>
</dbReference>
<keyword evidence="2" id="KW-0812">Transmembrane</keyword>
<evidence type="ECO:0000313" key="3">
    <source>
        <dbReference type="EMBL" id="RRK32201.1"/>
    </source>
</evidence>
<evidence type="ECO:0008006" key="5">
    <source>
        <dbReference type="Google" id="ProtNLM"/>
    </source>
</evidence>
<feature type="region of interest" description="Disordered" evidence="1">
    <location>
        <begin position="213"/>
        <end position="433"/>
    </location>
</feature>
<sequence>MEETIRTESGGAGWLLTKQAAEGILVILLGVALLISQVFSSMPENRMGEEQFRNVDIVGSKIHAWNPDGSNGAAGDGEYLILKKLLLEERSAPKLCLTERAVPEQTLVLPDVSEGNVWDAGTCPPAIPDIVEQEPGIKDRSYGNQYVWKPGEPGNPSDSGTLAEPVVPGNPSGIGNAAEPVIPGNPSGGGTLVEPTVPGNSVGGGAAVEPVVPGKPSGDGTLVEPTVPGNSVGGGAAVEPSVPGSPSGDGTLVEPTVPGNSVGGGAAAEPSVPGKTSGDGPLVEPTVPGNSVGGGATVEPTVPENPSGGGTVVEPSVPGNPSGDGTVMEPTVPENPSGGGTAVEPSVPGNPSGDGTVMEPTVPDIPSEGGTVVEPSVPGNPSGDGTVVDPAEPEGPIAGGIVEPSVPENPSGGGTAADPSVPDTGEGDKEEQPSVSCFLLDEMGMLYGFLPEYAEIPDGCLTLPAECTGIRRGAFSGCGAGILELYIPAGAVTIEEGALADLVSLEWIDVESGNSGCVSDSGVLFDSTMSVLLAFPPAWMDIYSVPSYVTRIADRAFDGTSIYRLDLRECSALSFGENVFGSSGGCGIEVAVREPELALYAEILSGYAVTLTK</sequence>
<reference evidence="3" key="1">
    <citation type="submission" date="2018-10" db="EMBL/GenBank/DDBJ databases">
        <title>Schaedlerella arabinophila gen. nov. sp. nov., isolated from the mouse intestinal tract and comparative analysis with the genome of the closely related altered Schaedler flora strain ASF502.</title>
        <authorList>
            <person name="Miyake S."/>
            <person name="Soh M."/>
            <person name="Seedorf H."/>
        </authorList>
    </citation>
    <scope>NUCLEOTIDE SEQUENCE [LARGE SCALE GENOMIC DNA]</scope>
    <source>
        <strain evidence="3">DSM 106076</strain>
    </source>
</reference>
<dbReference type="InterPro" id="IPR032675">
    <property type="entry name" value="LRR_dom_sf"/>
</dbReference>
<dbReference type="AlphaFoldDB" id="A0A3R8LFG9"/>
<gene>
    <name evidence="3" type="ORF">EBB54_13150</name>
</gene>
<dbReference type="EMBL" id="RHJS01000002">
    <property type="protein sequence ID" value="RRK32201.1"/>
    <property type="molecule type" value="Genomic_DNA"/>
</dbReference>
<keyword evidence="2" id="KW-0472">Membrane</keyword>
<feature type="transmembrane region" description="Helical" evidence="2">
    <location>
        <begin position="20"/>
        <end position="39"/>
    </location>
</feature>